<dbReference type="PANTHER" id="PTHR24212">
    <property type="entry name" value="ZYXIN/TRIP6"/>
    <property type="match status" value="1"/>
</dbReference>
<keyword evidence="4 5" id="KW-0440">LIM domain</keyword>
<proteinExistence type="predicted"/>
<dbReference type="PROSITE" id="PS00478">
    <property type="entry name" value="LIM_DOMAIN_1"/>
    <property type="match status" value="2"/>
</dbReference>
<dbReference type="EMBL" id="JARJCW010000032">
    <property type="protein sequence ID" value="KAJ7208850.1"/>
    <property type="molecule type" value="Genomic_DNA"/>
</dbReference>
<comment type="caution">
    <text evidence="8">The sequence shown here is derived from an EMBL/GenBank/DDBJ whole genome shotgun (WGS) entry which is preliminary data.</text>
</comment>
<evidence type="ECO:0000313" key="9">
    <source>
        <dbReference type="Proteomes" id="UP001219525"/>
    </source>
</evidence>
<dbReference type="GO" id="GO:0046872">
    <property type="term" value="F:metal ion binding"/>
    <property type="evidence" value="ECO:0007669"/>
    <property type="project" value="UniProtKB-KW"/>
</dbReference>
<keyword evidence="1 5" id="KW-0479">Metal-binding</keyword>
<name>A0AAD6YCC8_9AGAR</name>
<dbReference type="GO" id="GO:0030695">
    <property type="term" value="F:GTPase regulator activity"/>
    <property type="evidence" value="ECO:0007669"/>
    <property type="project" value="UniProtKB-ARBA"/>
</dbReference>
<dbReference type="SMART" id="SM00132">
    <property type="entry name" value="LIM"/>
    <property type="match status" value="2"/>
</dbReference>
<evidence type="ECO:0000313" key="8">
    <source>
        <dbReference type="EMBL" id="KAJ7208850.1"/>
    </source>
</evidence>
<dbReference type="Pfam" id="PF00412">
    <property type="entry name" value="LIM"/>
    <property type="match status" value="2"/>
</dbReference>
<dbReference type="InterPro" id="IPR001781">
    <property type="entry name" value="Znf_LIM"/>
</dbReference>
<dbReference type="Proteomes" id="UP001219525">
    <property type="component" value="Unassembled WGS sequence"/>
</dbReference>
<evidence type="ECO:0000256" key="5">
    <source>
        <dbReference type="PROSITE-ProRule" id="PRU00125"/>
    </source>
</evidence>
<evidence type="ECO:0000259" key="7">
    <source>
        <dbReference type="PROSITE" id="PS50023"/>
    </source>
</evidence>
<gene>
    <name evidence="8" type="ORF">GGX14DRAFT_110278</name>
</gene>
<dbReference type="PANTHER" id="PTHR24212:SF8">
    <property type="entry name" value="LIM ZINC FINGER DOMAIN CONTAINING PROTEIN"/>
    <property type="match status" value="1"/>
</dbReference>
<evidence type="ECO:0000256" key="6">
    <source>
        <dbReference type="SAM" id="MobiDB-lite"/>
    </source>
</evidence>
<organism evidence="8 9">
    <name type="scientific">Mycena pura</name>
    <dbReference type="NCBI Taxonomy" id="153505"/>
    <lineage>
        <taxon>Eukaryota</taxon>
        <taxon>Fungi</taxon>
        <taxon>Dikarya</taxon>
        <taxon>Basidiomycota</taxon>
        <taxon>Agaricomycotina</taxon>
        <taxon>Agaricomycetes</taxon>
        <taxon>Agaricomycetidae</taxon>
        <taxon>Agaricales</taxon>
        <taxon>Marasmiineae</taxon>
        <taxon>Mycenaceae</taxon>
        <taxon>Mycena</taxon>
    </lineage>
</organism>
<evidence type="ECO:0000256" key="4">
    <source>
        <dbReference type="ARBA" id="ARBA00023038"/>
    </source>
</evidence>
<keyword evidence="3 5" id="KW-0862">Zinc</keyword>
<sequence>MWKAHEVCHTLQAFKTIVDLATRFPGLRLLFLRSVFMAGVTVCEADFVLLWDRPNPPAGGEWSFWRTLAAICLSDTEISKILEHSMEAEVADYGVEGWLSDIERLLIAHQRSGSSFTRALCVRYLVAALDSSGLWADGGAIHGDIARKVCIEIAHLLKYIGADSIPLPEHAYDYEGVDLLIDNVLLGISGWVTKLNEGARSQLWFDVFFQVVELVRRSSLGDRLPNSSARVRSDAHNYVEWNIWINKAEDPGSENPDTDESAQPETPPLATVQSWDTSKRASVQKYQMDGSDQPAVASDLKDPICTRCQESVVELQNDSDSVVRFGESFFHPACFTCTKCDSSLPRIAGDNDLFLVLTDSDGTTPICTRCAYHCAICTAPILGEALLVGGDVYHAECFRCRMCRRGIDKRSMWVTFTKTHRGAYCMRCYNARLSKIQVRKHDTKKAV</sequence>
<accession>A0AAD6YCC8</accession>
<evidence type="ECO:0000256" key="3">
    <source>
        <dbReference type="ARBA" id="ARBA00022833"/>
    </source>
</evidence>
<evidence type="ECO:0000256" key="2">
    <source>
        <dbReference type="ARBA" id="ARBA00022737"/>
    </source>
</evidence>
<dbReference type="Gene3D" id="2.10.110.10">
    <property type="entry name" value="Cysteine Rich Protein"/>
    <property type="match status" value="2"/>
</dbReference>
<reference evidence="8" key="1">
    <citation type="submission" date="2023-03" db="EMBL/GenBank/DDBJ databases">
        <title>Massive genome expansion in bonnet fungi (Mycena s.s.) driven by repeated elements and novel gene families across ecological guilds.</title>
        <authorList>
            <consortium name="Lawrence Berkeley National Laboratory"/>
            <person name="Harder C.B."/>
            <person name="Miyauchi S."/>
            <person name="Viragh M."/>
            <person name="Kuo A."/>
            <person name="Thoen E."/>
            <person name="Andreopoulos B."/>
            <person name="Lu D."/>
            <person name="Skrede I."/>
            <person name="Drula E."/>
            <person name="Henrissat B."/>
            <person name="Morin E."/>
            <person name="Kohler A."/>
            <person name="Barry K."/>
            <person name="LaButti K."/>
            <person name="Morin E."/>
            <person name="Salamov A."/>
            <person name="Lipzen A."/>
            <person name="Mereny Z."/>
            <person name="Hegedus B."/>
            <person name="Baldrian P."/>
            <person name="Stursova M."/>
            <person name="Weitz H."/>
            <person name="Taylor A."/>
            <person name="Grigoriev I.V."/>
            <person name="Nagy L.G."/>
            <person name="Martin F."/>
            <person name="Kauserud H."/>
        </authorList>
    </citation>
    <scope>NUCLEOTIDE SEQUENCE</scope>
    <source>
        <strain evidence="8">9144</strain>
    </source>
</reference>
<keyword evidence="9" id="KW-1185">Reference proteome</keyword>
<dbReference type="CDD" id="cd08368">
    <property type="entry name" value="LIM"/>
    <property type="match status" value="1"/>
</dbReference>
<feature type="domain" description="LIM zinc-binding" evidence="7">
    <location>
        <begin position="372"/>
        <end position="435"/>
    </location>
</feature>
<evidence type="ECO:0000256" key="1">
    <source>
        <dbReference type="ARBA" id="ARBA00022723"/>
    </source>
</evidence>
<keyword evidence="2" id="KW-0677">Repeat</keyword>
<dbReference type="AlphaFoldDB" id="A0AAD6YCC8"/>
<protein>
    <recommendedName>
        <fullName evidence="7">LIM zinc-binding domain-containing protein</fullName>
    </recommendedName>
</protein>
<dbReference type="PROSITE" id="PS50023">
    <property type="entry name" value="LIM_DOMAIN_2"/>
    <property type="match status" value="1"/>
</dbReference>
<feature type="region of interest" description="Disordered" evidence="6">
    <location>
        <begin position="249"/>
        <end position="277"/>
    </location>
</feature>